<evidence type="ECO:0000256" key="6">
    <source>
        <dbReference type="ARBA" id="ARBA00023136"/>
    </source>
</evidence>
<feature type="transmembrane region" description="Helical" evidence="7">
    <location>
        <begin position="262"/>
        <end position="286"/>
    </location>
</feature>
<comment type="caution">
    <text evidence="9">The sequence shown here is derived from an EMBL/GenBank/DDBJ whole genome shotgun (WGS) entry which is preliminary data.</text>
</comment>
<evidence type="ECO:0000256" key="3">
    <source>
        <dbReference type="ARBA" id="ARBA00022475"/>
    </source>
</evidence>
<dbReference type="Pfam" id="PF12911">
    <property type="entry name" value="OppC_N"/>
    <property type="match status" value="1"/>
</dbReference>
<gene>
    <name evidence="9" type="ORF">ACFOW9_05015</name>
</gene>
<evidence type="ECO:0000313" key="10">
    <source>
        <dbReference type="Proteomes" id="UP001595773"/>
    </source>
</evidence>
<accession>A0ABV8QXT6</accession>
<comment type="similarity">
    <text evidence="7">Belongs to the binding-protein-dependent transport system permease family.</text>
</comment>
<proteinExistence type="inferred from homology"/>
<keyword evidence="10" id="KW-1185">Reference proteome</keyword>
<keyword evidence="6 7" id="KW-0472">Membrane</keyword>
<dbReference type="CDD" id="cd06261">
    <property type="entry name" value="TM_PBP2"/>
    <property type="match status" value="1"/>
</dbReference>
<evidence type="ECO:0000256" key="7">
    <source>
        <dbReference type="RuleBase" id="RU363032"/>
    </source>
</evidence>
<dbReference type="PANTHER" id="PTHR43386">
    <property type="entry name" value="OLIGOPEPTIDE TRANSPORT SYSTEM PERMEASE PROTEIN APPC"/>
    <property type="match status" value="1"/>
</dbReference>
<feature type="transmembrane region" description="Helical" evidence="7">
    <location>
        <begin position="100"/>
        <end position="122"/>
    </location>
</feature>
<dbReference type="Gene3D" id="1.10.3720.10">
    <property type="entry name" value="MetI-like"/>
    <property type="match status" value="1"/>
</dbReference>
<dbReference type="EMBL" id="JBHSCQ010000005">
    <property type="protein sequence ID" value="MFC4264957.1"/>
    <property type="molecule type" value="Genomic_DNA"/>
</dbReference>
<dbReference type="InterPro" id="IPR025966">
    <property type="entry name" value="OppC_N"/>
</dbReference>
<organism evidence="9 10">
    <name type="scientific">Arthrobacter cryoconiti</name>
    <dbReference type="NCBI Taxonomy" id="748907"/>
    <lineage>
        <taxon>Bacteria</taxon>
        <taxon>Bacillati</taxon>
        <taxon>Actinomycetota</taxon>
        <taxon>Actinomycetes</taxon>
        <taxon>Micrococcales</taxon>
        <taxon>Micrococcaceae</taxon>
        <taxon>Arthrobacter</taxon>
    </lineage>
</organism>
<keyword evidence="3" id="KW-1003">Cell membrane</keyword>
<reference evidence="10" key="1">
    <citation type="journal article" date="2019" name="Int. J. Syst. Evol. Microbiol.">
        <title>The Global Catalogue of Microorganisms (GCM) 10K type strain sequencing project: providing services to taxonomists for standard genome sequencing and annotation.</title>
        <authorList>
            <consortium name="The Broad Institute Genomics Platform"/>
            <consortium name="The Broad Institute Genome Sequencing Center for Infectious Disease"/>
            <person name="Wu L."/>
            <person name="Ma J."/>
        </authorList>
    </citation>
    <scope>NUCLEOTIDE SEQUENCE [LARGE SCALE GENOMIC DNA]</scope>
    <source>
        <strain evidence="10">CGMCC 1.10698</strain>
    </source>
</reference>
<evidence type="ECO:0000256" key="1">
    <source>
        <dbReference type="ARBA" id="ARBA00004651"/>
    </source>
</evidence>
<dbReference type="PANTHER" id="PTHR43386:SF1">
    <property type="entry name" value="D,D-DIPEPTIDE TRANSPORT SYSTEM PERMEASE PROTEIN DDPC-RELATED"/>
    <property type="match status" value="1"/>
</dbReference>
<feature type="domain" description="ABC transmembrane type-1" evidence="8">
    <location>
        <begin position="94"/>
        <end position="283"/>
    </location>
</feature>
<keyword evidence="5 7" id="KW-1133">Transmembrane helix</keyword>
<name>A0ABV8QXT6_9MICC</name>
<evidence type="ECO:0000256" key="5">
    <source>
        <dbReference type="ARBA" id="ARBA00022989"/>
    </source>
</evidence>
<comment type="subcellular location">
    <subcellularLocation>
        <location evidence="1 7">Cell membrane</location>
        <topology evidence="1 7">Multi-pass membrane protein</topology>
    </subcellularLocation>
</comment>
<dbReference type="Pfam" id="PF00528">
    <property type="entry name" value="BPD_transp_1"/>
    <property type="match status" value="1"/>
</dbReference>
<dbReference type="RefSeq" id="WP_230066580.1">
    <property type="nucleotide sequence ID" value="NZ_BAABLL010000019.1"/>
</dbReference>
<sequence length="296" mass="32507">MTRTIPVPANNRGLRRSAKKRSRALKPWYTNTSLVAGMIVIGLLIFVAVFAPILTPYDPIQQDLRHALQDPSAAHWFGTDKYGRDILTRLLWGTRVDLRIGFLSVIIPFVFGSILGALAGYFGGWFDTLVMRIVDVFFAFPFLVMVIVLVFILGSGEASIYLAIAAVSWVAYTKIVRGEVIVAKELDYVVGARLSGMSHARVLFRHIGPNVLSQSIIYGMSDIVMNIMGVVTLGYLGLGIAPPTAEWGSMILDGQEFITSHWLQATLPGLLVVVTSLGVSWLGDGLSEQLSPERRK</sequence>
<dbReference type="InterPro" id="IPR035906">
    <property type="entry name" value="MetI-like_sf"/>
</dbReference>
<feature type="transmembrane region" description="Helical" evidence="7">
    <location>
        <begin position="28"/>
        <end position="54"/>
    </location>
</feature>
<dbReference type="InterPro" id="IPR000515">
    <property type="entry name" value="MetI-like"/>
</dbReference>
<feature type="transmembrane region" description="Helical" evidence="7">
    <location>
        <begin position="223"/>
        <end position="242"/>
    </location>
</feature>
<keyword evidence="4 7" id="KW-0812">Transmembrane</keyword>
<protein>
    <submittedName>
        <fullName evidence="9">ABC transporter permease</fullName>
    </submittedName>
</protein>
<evidence type="ECO:0000256" key="2">
    <source>
        <dbReference type="ARBA" id="ARBA00022448"/>
    </source>
</evidence>
<dbReference type="InterPro" id="IPR050366">
    <property type="entry name" value="BP-dependent_transpt_permease"/>
</dbReference>
<dbReference type="SUPFAM" id="SSF161098">
    <property type="entry name" value="MetI-like"/>
    <property type="match status" value="1"/>
</dbReference>
<evidence type="ECO:0000259" key="8">
    <source>
        <dbReference type="PROSITE" id="PS50928"/>
    </source>
</evidence>
<keyword evidence="2 7" id="KW-0813">Transport</keyword>
<dbReference type="PROSITE" id="PS50928">
    <property type="entry name" value="ABC_TM1"/>
    <property type="match status" value="1"/>
</dbReference>
<evidence type="ECO:0000313" key="9">
    <source>
        <dbReference type="EMBL" id="MFC4264957.1"/>
    </source>
</evidence>
<evidence type="ECO:0000256" key="4">
    <source>
        <dbReference type="ARBA" id="ARBA00022692"/>
    </source>
</evidence>
<dbReference type="Proteomes" id="UP001595773">
    <property type="component" value="Unassembled WGS sequence"/>
</dbReference>